<dbReference type="Proteomes" id="UP000199695">
    <property type="component" value="Unassembled WGS sequence"/>
</dbReference>
<sequence length="153" mass="17369">MEGSTLALMSTSCTATSAVLMAIGWVMIRRGKVDAHRRLMIASVAFAALFFILYMVRTIFIGNTDFGGPEAWRPYYKAFLTFHIILTVIAPVLAVMTLYYAAKKRFDKHKKIGPWTARIWLITAVTGVLVYLLLFQIFPEGKTTNLFRAYWGF</sequence>
<dbReference type="EMBL" id="FOCQ01000020">
    <property type="protein sequence ID" value="SEN73089.1"/>
    <property type="molecule type" value="Genomic_DNA"/>
</dbReference>
<protein>
    <submittedName>
        <fullName evidence="2">Putative membrane protein</fullName>
    </submittedName>
</protein>
<feature type="transmembrane region" description="Helical" evidence="1">
    <location>
        <begin position="6"/>
        <end position="27"/>
    </location>
</feature>
<proteinExistence type="predicted"/>
<keyword evidence="1" id="KW-1133">Transmembrane helix</keyword>
<evidence type="ECO:0000256" key="1">
    <source>
        <dbReference type="SAM" id="Phobius"/>
    </source>
</evidence>
<accession>A0A1H8IXL5</accession>
<feature type="transmembrane region" description="Helical" evidence="1">
    <location>
        <begin position="80"/>
        <end position="99"/>
    </location>
</feature>
<dbReference type="PANTHER" id="PTHR37692:SF1">
    <property type="entry name" value="DUF420 DOMAIN-CONTAINING PROTEIN"/>
    <property type="match status" value="1"/>
</dbReference>
<keyword evidence="3" id="KW-1185">Reference proteome</keyword>
<dbReference type="Pfam" id="PF04238">
    <property type="entry name" value="DUF420"/>
    <property type="match status" value="1"/>
</dbReference>
<gene>
    <name evidence="2" type="ORF">SAMN05444955_1206</name>
</gene>
<evidence type="ECO:0000313" key="3">
    <source>
        <dbReference type="Proteomes" id="UP000199695"/>
    </source>
</evidence>
<evidence type="ECO:0000313" key="2">
    <source>
        <dbReference type="EMBL" id="SEN73089.1"/>
    </source>
</evidence>
<dbReference type="InterPro" id="IPR007352">
    <property type="entry name" value="DUF420"/>
</dbReference>
<organism evidence="2 3">
    <name type="scientific">Lihuaxuella thermophila</name>
    <dbReference type="NCBI Taxonomy" id="1173111"/>
    <lineage>
        <taxon>Bacteria</taxon>
        <taxon>Bacillati</taxon>
        <taxon>Bacillota</taxon>
        <taxon>Bacilli</taxon>
        <taxon>Bacillales</taxon>
        <taxon>Thermoactinomycetaceae</taxon>
        <taxon>Lihuaxuella</taxon>
    </lineage>
</organism>
<keyword evidence="1" id="KW-0472">Membrane</keyword>
<dbReference type="STRING" id="1173111.SAMN05444955_1206"/>
<keyword evidence="1" id="KW-0812">Transmembrane</keyword>
<feature type="transmembrane region" description="Helical" evidence="1">
    <location>
        <begin position="119"/>
        <end position="138"/>
    </location>
</feature>
<dbReference type="PANTHER" id="PTHR37692">
    <property type="entry name" value="HYPOTHETICAL MEMBRANE SPANNING PROTEIN"/>
    <property type="match status" value="1"/>
</dbReference>
<feature type="transmembrane region" description="Helical" evidence="1">
    <location>
        <begin position="39"/>
        <end position="60"/>
    </location>
</feature>
<reference evidence="2 3" key="1">
    <citation type="submission" date="2016-10" db="EMBL/GenBank/DDBJ databases">
        <authorList>
            <person name="de Groot N.N."/>
        </authorList>
    </citation>
    <scope>NUCLEOTIDE SEQUENCE [LARGE SCALE GENOMIC DNA]</scope>
    <source>
        <strain evidence="2 3">DSM 46701</strain>
    </source>
</reference>
<dbReference type="AlphaFoldDB" id="A0A1H8IXL5"/>
<dbReference type="RefSeq" id="WP_089972690.1">
    <property type="nucleotide sequence ID" value="NZ_FOCQ01000020.1"/>
</dbReference>
<name>A0A1H8IXL5_9BACL</name>
<dbReference type="OrthoDB" id="2375575at2"/>